<keyword evidence="3" id="KW-1185">Reference proteome</keyword>
<dbReference type="EMBL" id="JABMIG020000002">
    <property type="protein sequence ID" value="KAL3805566.1"/>
    <property type="molecule type" value="Genomic_DNA"/>
</dbReference>
<protein>
    <recommendedName>
        <fullName evidence="4">Transmembrane protein</fullName>
    </recommendedName>
</protein>
<organism evidence="2 3">
    <name type="scientific">Cyclotella cryptica</name>
    <dbReference type="NCBI Taxonomy" id="29204"/>
    <lineage>
        <taxon>Eukaryota</taxon>
        <taxon>Sar</taxon>
        <taxon>Stramenopiles</taxon>
        <taxon>Ochrophyta</taxon>
        <taxon>Bacillariophyta</taxon>
        <taxon>Coscinodiscophyceae</taxon>
        <taxon>Thalassiosirophycidae</taxon>
        <taxon>Stephanodiscales</taxon>
        <taxon>Stephanodiscaceae</taxon>
        <taxon>Cyclotella</taxon>
    </lineage>
</organism>
<evidence type="ECO:0000256" key="1">
    <source>
        <dbReference type="SAM" id="Phobius"/>
    </source>
</evidence>
<accession>A0ABD3R184</accession>
<evidence type="ECO:0008006" key="4">
    <source>
        <dbReference type="Google" id="ProtNLM"/>
    </source>
</evidence>
<dbReference type="Proteomes" id="UP001516023">
    <property type="component" value="Unassembled WGS sequence"/>
</dbReference>
<evidence type="ECO:0000313" key="2">
    <source>
        <dbReference type="EMBL" id="KAL3805566.1"/>
    </source>
</evidence>
<name>A0ABD3R184_9STRA</name>
<sequence>MPSLSCRNLLLLIGVVFLSTFAIVPSSAFTSTFASLHHKSFIKPKEHCIKNNILFQSQNQPSDEKSNSNIAQDKVAVGSSEYYQGFISRSVNDEPVERITGDAILGPTLKFVGGVSVVLVLLTLAFLASNGII</sequence>
<keyword evidence="1" id="KW-0812">Transmembrane</keyword>
<keyword evidence="1" id="KW-1133">Transmembrane helix</keyword>
<keyword evidence="1" id="KW-0472">Membrane</keyword>
<proteinExistence type="predicted"/>
<comment type="caution">
    <text evidence="2">The sequence shown here is derived from an EMBL/GenBank/DDBJ whole genome shotgun (WGS) entry which is preliminary data.</text>
</comment>
<reference evidence="2 3" key="1">
    <citation type="journal article" date="2020" name="G3 (Bethesda)">
        <title>Improved Reference Genome for Cyclotella cryptica CCMP332, a Model for Cell Wall Morphogenesis, Salinity Adaptation, and Lipid Production in Diatoms (Bacillariophyta).</title>
        <authorList>
            <person name="Roberts W.R."/>
            <person name="Downey K.M."/>
            <person name="Ruck E.C."/>
            <person name="Traller J.C."/>
            <person name="Alverson A.J."/>
        </authorList>
    </citation>
    <scope>NUCLEOTIDE SEQUENCE [LARGE SCALE GENOMIC DNA]</scope>
    <source>
        <strain evidence="2 3">CCMP332</strain>
    </source>
</reference>
<feature type="transmembrane region" description="Helical" evidence="1">
    <location>
        <begin position="111"/>
        <end position="132"/>
    </location>
</feature>
<gene>
    <name evidence="2" type="ORF">HJC23_005810</name>
</gene>
<evidence type="ECO:0000313" key="3">
    <source>
        <dbReference type="Proteomes" id="UP001516023"/>
    </source>
</evidence>
<dbReference type="AlphaFoldDB" id="A0ABD3R184"/>